<dbReference type="Pfam" id="PF12796">
    <property type="entry name" value="Ank_2"/>
    <property type="match status" value="1"/>
</dbReference>
<dbReference type="OrthoDB" id="406883at2759"/>
<organism evidence="3 4">
    <name type="scientific">Halteria grandinella</name>
    <dbReference type="NCBI Taxonomy" id="5974"/>
    <lineage>
        <taxon>Eukaryota</taxon>
        <taxon>Sar</taxon>
        <taxon>Alveolata</taxon>
        <taxon>Ciliophora</taxon>
        <taxon>Intramacronucleata</taxon>
        <taxon>Spirotrichea</taxon>
        <taxon>Stichotrichia</taxon>
        <taxon>Sporadotrichida</taxon>
        <taxon>Halteriidae</taxon>
        <taxon>Halteria</taxon>
    </lineage>
</organism>
<evidence type="ECO:0000256" key="1">
    <source>
        <dbReference type="PROSITE-ProRule" id="PRU00023"/>
    </source>
</evidence>
<feature type="compositionally biased region" description="Polar residues" evidence="2">
    <location>
        <begin position="72"/>
        <end position="86"/>
    </location>
</feature>
<evidence type="ECO:0000256" key="2">
    <source>
        <dbReference type="SAM" id="MobiDB-lite"/>
    </source>
</evidence>
<dbReference type="InterPro" id="IPR002110">
    <property type="entry name" value="Ankyrin_rpt"/>
</dbReference>
<dbReference type="SUPFAM" id="SSF48403">
    <property type="entry name" value="Ankyrin repeat"/>
    <property type="match status" value="1"/>
</dbReference>
<reference evidence="3" key="1">
    <citation type="submission" date="2019-06" db="EMBL/GenBank/DDBJ databases">
        <authorList>
            <person name="Zheng W."/>
        </authorList>
    </citation>
    <scope>NUCLEOTIDE SEQUENCE</scope>
    <source>
        <strain evidence="3">QDHG01</strain>
    </source>
</reference>
<gene>
    <name evidence="3" type="ORF">FGO68_gene12656</name>
</gene>
<feature type="region of interest" description="Disordered" evidence="2">
    <location>
        <begin position="487"/>
        <end position="512"/>
    </location>
</feature>
<dbReference type="Proteomes" id="UP000785679">
    <property type="component" value="Unassembled WGS sequence"/>
</dbReference>
<dbReference type="Gene3D" id="1.25.40.20">
    <property type="entry name" value="Ankyrin repeat-containing domain"/>
    <property type="match status" value="1"/>
</dbReference>
<dbReference type="InterPro" id="IPR036770">
    <property type="entry name" value="Ankyrin_rpt-contain_sf"/>
</dbReference>
<dbReference type="EMBL" id="RRYP01002392">
    <property type="protein sequence ID" value="TNV84820.1"/>
    <property type="molecule type" value="Genomic_DNA"/>
</dbReference>
<evidence type="ECO:0000313" key="4">
    <source>
        <dbReference type="Proteomes" id="UP000785679"/>
    </source>
</evidence>
<dbReference type="SMART" id="SM00248">
    <property type="entry name" value="ANK"/>
    <property type="match status" value="2"/>
</dbReference>
<protein>
    <submittedName>
        <fullName evidence="3">Uncharacterized protein</fullName>
    </submittedName>
</protein>
<dbReference type="PROSITE" id="PS50088">
    <property type="entry name" value="ANK_REPEAT"/>
    <property type="match status" value="1"/>
</dbReference>
<feature type="repeat" description="ANK" evidence="1">
    <location>
        <begin position="903"/>
        <end position="935"/>
    </location>
</feature>
<dbReference type="AlphaFoldDB" id="A0A8J8P2T9"/>
<sequence length="1037" mass="118192">MEHKNIKPNQSSPEIKGGRQSLLKASLGQENPSHPLLFSPLSQNDDHKLLGNYMSKDANTTQSSQYKEESTPPKNSLHQRNLLKSNQKLNNIEDTVTYVKEEENEESPRASSWIGASGKIESKQYGVLQQQNSDDGGEQYFQMLPIPYQNQEQMQEFSPPLHMTQESKVTNDLNLYVERLQNTKDRLKEAAKYEQPITHLRNTSSLINNKDNTEYDSPINVGLFTKNTDNHATYVGQKVNQSMILVKKTAQIDELDGAPADSNRDNFGDTQTRLLLPRQSAELGIFQTGKFSIVEVIGGNDMTPPKWDIDQLKNQINFHHSKYGPLEENKVSKQNRRNSLWVYPQKVANLKLKGYNHLQGSQQDEESLRESKITKNGKIVNVRKKHLRNPHKLQSSSEVNRDVLGQGAGFTNKLAQQSMDVNLRQTQGQGGSIDTFAINNLRASRLPESRAVKDSLSSKASSQVSLIGEVATINPVGASLIHYQLPSTTRDNKQKNNQRSSIQDSLLRSSQNEGVPTAINLKQKRIPKYGNPQLISGRRKTFNELVQFAFDHSLNSSPKHPKLKNPFPQKEIPLPQLGPQSIQHHRNSFHVSNSQGKIVSPNALLESALQERSLHVDSDKRASIKSNIIQDEKSTKRCHSEIFSPVNNNDVTAENEFCIQPSFRPNLLEYRQMLNLTPMMDSRESENFSPEQVPTNHLGHPQWGINLTPMPYKTPQKSVQDGYSMVSGGFTSNGMHLGNNDELLLMGPQEQDNKMKIKKMKSANNLNQRLDDNSSQGEYKSDAYLIQKQRAKKRWSKLTAVLRTITRLRRYNHPKIIDDPDEILTEIRNYHSRSNLHGSKAIERCFIMNDFEDKMRSEKFFKYLSIGGQEGINKISHMIDGDPKKHMYGTDSPYHILNRWNTHRQSPLYVAAKHGHLDMVNFLIDQGADPKYHSMVSKRDQESILEVSVRWSHVQIVRYLLENVNWNKEEVHRSYLHVADDDDNPVLKKLLLDYSKHKFGKIYTCFRLSSMLSCFLPNTTQVVPISPRFGQNNGSQQ</sequence>
<proteinExistence type="predicted"/>
<keyword evidence="1" id="KW-0040">ANK repeat</keyword>
<feature type="region of interest" description="Disordered" evidence="2">
    <location>
        <begin position="1"/>
        <end position="86"/>
    </location>
</feature>
<comment type="caution">
    <text evidence="3">The sequence shown here is derived from an EMBL/GenBank/DDBJ whole genome shotgun (WGS) entry which is preliminary data.</text>
</comment>
<accession>A0A8J8P2T9</accession>
<keyword evidence="4" id="KW-1185">Reference proteome</keyword>
<dbReference type="PROSITE" id="PS50297">
    <property type="entry name" value="ANK_REP_REGION"/>
    <property type="match status" value="1"/>
</dbReference>
<evidence type="ECO:0000313" key="3">
    <source>
        <dbReference type="EMBL" id="TNV84820.1"/>
    </source>
</evidence>
<name>A0A8J8P2T9_HALGN</name>